<keyword evidence="5" id="KW-0804">Transcription</keyword>
<evidence type="ECO:0000256" key="7">
    <source>
        <dbReference type="SAM" id="Phobius"/>
    </source>
</evidence>
<dbReference type="RefSeq" id="WP_089774156.1">
    <property type="nucleotide sequence ID" value="NZ_FNTX01000002.1"/>
</dbReference>
<dbReference type="InterPro" id="IPR013324">
    <property type="entry name" value="RNA_pol_sigma_r3/r4-like"/>
</dbReference>
<dbReference type="GO" id="GO:0016987">
    <property type="term" value="F:sigma factor activity"/>
    <property type="evidence" value="ECO:0007669"/>
    <property type="project" value="UniProtKB-KW"/>
</dbReference>
<proteinExistence type="inferred from homology"/>
<keyword evidence="7" id="KW-1133">Transmembrane helix</keyword>
<evidence type="ECO:0000256" key="5">
    <source>
        <dbReference type="ARBA" id="ARBA00023163"/>
    </source>
</evidence>
<dbReference type="GO" id="GO:0003677">
    <property type="term" value="F:DNA binding"/>
    <property type="evidence" value="ECO:0007669"/>
    <property type="project" value="UniProtKB-KW"/>
</dbReference>
<accession>A0A1H5MF88</accession>
<keyword evidence="7" id="KW-0812">Transmembrane</keyword>
<evidence type="ECO:0000259" key="9">
    <source>
        <dbReference type="Pfam" id="PF13490"/>
    </source>
</evidence>
<dbReference type="InterPro" id="IPR041916">
    <property type="entry name" value="Anti_sigma_zinc_sf"/>
</dbReference>
<feature type="transmembrane region" description="Helical" evidence="7">
    <location>
        <begin position="288"/>
        <end position="310"/>
    </location>
</feature>
<evidence type="ECO:0000256" key="4">
    <source>
        <dbReference type="ARBA" id="ARBA00023125"/>
    </source>
</evidence>
<sequence>MSLAHDLEAPDSDEAIVAAVRRGRVGEFAVLYERYKDEALRIARRDAGPDDGPDLVQEAFARVLRAIRNGGGPTEDVAGYLFRTLRNLRIDRGTRREVPSDDIEALSPPGLWVVEDDADGALDRGLVSDAFKELPPRWREVLWLTEVEGAGPGELSDRMGMRPTAVSTLSARARHGFRSAWLQAHVRSGDVPAECRPVVARLGDYQTGRLSPRRRAEVERHLDGCAACPALIAELTAVSERLGVLLLPIVILAPKAIWWVFGSGLAKAGVLLVGGIGQARHAIHDPKVALSAGGGTVAAGVIVAAAFMWLSPGGESPADATPSEPSTSAPAATAPSSPAVPPSSTAPDDQPTPTPEPTPDPDPTPTPEPTPDPDPAPAPDQRRAPAPGPAPDPTRDPTPQPSPEPTPTPEPSLPTPDPPTIATPPGLCWLPRP</sequence>
<evidence type="ECO:0000256" key="1">
    <source>
        <dbReference type="ARBA" id="ARBA00010641"/>
    </source>
</evidence>
<keyword evidence="11" id="KW-1185">Reference proteome</keyword>
<dbReference type="InterPro" id="IPR027383">
    <property type="entry name" value="Znf_put"/>
</dbReference>
<organism evidence="10 11">
    <name type="scientific">Ruania alba</name>
    <dbReference type="NCBI Taxonomy" id="648782"/>
    <lineage>
        <taxon>Bacteria</taxon>
        <taxon>Bacillati</taxon>
        <taxon>Actinomycetota</taxon>
        <taxon>Actinomycetes</taxon>
        <taxon>Micrococcales</taxon>
        <taxon>Ruaniaceae</taxon>
        <taxon>Ruania</taxon>
    </lineage>
</organism>
<feature type="compositionally biased region" description="Pro residues" evidence="6">
    <location>
        <begin position="386"/>
        <end position="422"/>
    </location>
</feature>
<dbReference type="STRING" id="648782.SAMN04488554_3349"/>
<dbReference type="InterPro" id="IPR007627">
    <property type="entry name" value="RNA_pol_sigma70_r2"/>
</dbReference>
<evidence type="ECO:0000256" key="2">
    <source>
        <dbReference type="ARBA" id="ARBA00023015"/>
    </source>
</evidence>
<reference evidence="11" key="1">
    <citation type="submission" date="2016-10" db="EMBL/GenBank/DDBJ databases">
        <authorList>
            <person name="Varghese N."/>
            <person name="Submissions S."/>
        </authorList>
    </citation>
    <scope>NUCLEOTIDE SEQUENCE [LARGE SCALE GENOMIC DNA]</scope>
    <source>
        <strain evidence="11">DSM 21368</strain>
    </source>
</reference>
<dbReference type="Gene3D" id="1.10.10.10">
    <property type="entry name" value="Winged helix-like DNA-binding domain superfamily/Winged helix DNA-binding domain"/>
    <property type="match status" value="1"/>
</dbReference>
<evidence type="ECO:0000313" key="10">
    <source>
        <dbReference type="EMBL" id="SEE87986.1"/>
    </source>
</evidence>
<feature type="domain" description="Putative zinc-finger" evidence="9">
    <location>
        <begin position="195"/>
        <end position="228"/>
    </location>
</feature>
<dbReference type="InterPro" id="IPR014284">
    <property type="entry name" value="RNA_pol_sigma-70_dom"/>
</dbReference>
<keyword evidence="4" id="KW-0238">DNA-binding</keyword>
<dbReference type="GO" id="GO:0006352">
    <property type="term" value="P:DNA-templated transcription initiation"/>
    <property type="evidence" value="ECO:0007669"/>
    <property type="project" value="InterPro"/>
</dbReference>
<keyword evidence="2" id="KW-0805">Transcription regulation</keyword>
<dbReference type="InterPro" id="IPR013325">
    <property type="entry name" value="RNA_pol_sigma_r2"/>
</dbReference>
<comment type="similarity">
    <text evidence="1">Belongs to the sigma-70 factor family. ECF subfamily.</text>
</comment>
<dbReference type="Proteomes" id="UP000199220">
    <property type="component" value="Unassembled WGS sequence"/>
</dbReference>
<gene>
    <name evidence="10" type="ORF">SAMN04488554_3349</name>
</gene>
<dbReference type="InterPro" id="IPR036388">
    <property type="entry name" value="WH-like_DNA-bd_sf"/>
</dbReference>
<dbReference type="Pfam" id="PF13490">
    <property type="entry name" value="zf-HC2"/>
    <property type="match status" value="1"/>
</dbReference>
<keyword evidence="3" id="KW-0731">Sigma factor</keyword>
<dbReference type="NCBIfam" id="TIGR02937">
    <property type="entry name" value="sigma70-ECF"/>
    <property type="match status" value="1"/>
</dbReference>
<evidence type="ECO:0000256" key="3">
    <source>
        <dbReference type="ARBA" id="ARBA00023082"/>
    </source>
</evidence>
<name>A0A1H5MF88_9MICO</name>
<feature type="domain" description="RNA polymerase sigma-70 region 2" evidence="8">
    <location>
        <begin position="31"/>
        <end position="93"/>
    </location>
</feature>
<dbReference type="SUPFAM" id="SSF88946">
    <property type="entry name" value="Sigma2 domain of RNA polymerase sigma factors"/>
    <property type="match status" value="1"/>
</dbReference>
<dbReference type="Gene3D" id="1.10.10.1320">
    <property type="entry name" value="Anti-sigma factor, zinc-finger domain"/>
    <property type="match status" value="1"/>
</dbReference>
<evidence type="ECO:0000259" key="8">
    <source>
        <dbReference type="Pfam" id="PF04542"/>
    </source>
</evidence>
<dbReference type="Pfam" id="PF04542">
    <property type="entry name" value="Sigma70_r2"/>
    <property type="match status" value="1"/>
</dbReference>
<dbReference type="InterPro" id="IPR039425">
    <property type="entry name" value="RNA_pol_sigma-70-like"/>
</dbReference>
<dbReference type="AlphaFoldDB" id="A0A1H5MF88"/>
<feature type="compositionally biased region" description="Low complexity" evidence="6">
    <location>
        <begin position="316"/>
        <end position="349"/>
    </location>
</feature>
<dbReference type="Gene3D" id="1.10.1740.10">
    <property type="match status" value="1"/>
</dbReference>
<dbReference type="PANTHER" id="PTHR43133">
    <property type="entry name" value="RNA POLYMERASE ECF-TYPE SIGMA FACTO"/>
    <property type="match status" value="1"/>
</dbReference>
<feature type="compositionally biased region" description="Pro residues" evidence="6">
    <location>
        <begin position="350"/>
        <end position="378"/>
    </location>
</feature>
<dbReference type="SUPFAM" id="SSF88659">
    <property type="entry name" value="Sigma3 and sigma4 domains of RNA polymerase sigma factors"/>
    <property type="match status" value="1"/>
</dbReference>
<protein>
    <submittedName>
        <fullName evidence="10">RNA polymerase sigma factor, sigma-70 family</fullName>
    </submittedName>
</protein>
<evidence type="ECO:0000313" key="11">
    <source>
        <dbReference type="Proteomes" id="UP000199220"/>
    </source>
</evidence>
<evidence type="ECO:0000256" key="6">
    <source>
        <dbReference type="SAM" id="MobiDB-lite"/>
    </source>
</evidence>
<feature type="region of interest" description="Disordered" evidence="6">
    <location>
        <begin position="314"/>
        <end position="433"/>
    </location>
</feature>
<feature type="transmembrane region" description="Helical" evidence="7">
    <location>
        <begin position="256"/>
        <end position="276"/>
    </location>
</feature>
<dbReference type="EMBL" id="FNTX01000002">
    <property type="protein sequence ID" value="SEE87986.1"/>
    <property type="molecule type" value="Genomic_DNA"/>
</dbReference>
<dbReference type="PANTHER" id="PTHR43133:SF8">
    <property type="entry name" value="RNA POLYMERASE SIGMA FACTOR HI_1459-RELATED"/>
    <property type="match status" value="1"/>
</dbReference>
<keyword evidence="7" id="KW-0472">Membrane</keyword>